<comment type="catalytic activity">
    <reaction evidence="1">
        <text>O-phospho-L-seryl-[protein] + H2O = L-seryl-[protein] + phosphate</text>
        <dbReference type="Rhea" id="RHEA:20629"/>
        <dbReference type="Rhea" id="RHEA-COMP:9863"/>
        <dbReference type="Rhea" id="RHEA-COMP:11604"/>
        <dbReference type="ChEBI" id="CHEBI:15377"/>
        <dbReference type="ChEBI" id="CHEBI:29999"/>
        <dbReference type="ChEBI" id="CHEBI:43474"/>
        <dbReference type="ChEBI" id="CHEBI:83421"/>
        <dbReference type="EC" id="3.1.3.16"/>
    </reaction>
</comment>
<dbReference type="PROSITE" id="PS51746">
    <property type="entry name" value="PPM_2"/>
    <property type="match status" value="1"/>
</dbReference>
<keyword evidence="4" id="KW-1185">Reference proteome</keyword>
<dbReference type="Gene3D" id="3.60.40.10">
    <property type="entry name" value="PPM-type phosphatase domain"/>
    <property type="match status" value="2"/>
</dbReference>
<keyword evidence="1" id="KW-0378">Hydrolase</keyword>
<keyword evidence="1" id="KW-0479">Metal-binding</keyword>
<evidence type="ECO:0000313" key="3">
    <source>
        <dbReference type="EMBL" id="KAL0090388.1"/>
    </source>
</evidence>
<dbReference type="InterPro" id="IPR036457">
    <property type="entry name" value="PPM-type-like_dom_sf"/>
</dbReference>
<dbReference type="Pfam" id="PF07228">
    <property type="entry name" value="SpoIIE"/>
    <property type="match status" value="1"/>
</dbReference>
<feature type="domain" description="PPM-type phosphatase" evidence="2">
    <location>
        <begin position="72"/>
        <end position="340"/>
    </location>
</feature>
<evidence type="ECO:0000256" key="1">
    <source>
        <dbReference type="RuleBase" id="RU366020"/>
    </source>
</evidence>
<protein>
    <recommendedName>
        <fullName evidence="1">Protein phosphatase</fullName>
        <ecNumber evidence="1">3.1.3.16</ecNumber>
    </recommendedName>
</protein>
<dbReference type="EMBL" id="JBCLYO010000004">
    <property type="protein sequence ID" value="KAL0090388.1"/>
    <property type="molecule type" value="Genomic_DNA"/>
</dbReference>
<dbReference type="PANTHER" id="PTHR12320">
    <property type="entry name" value="PROTEIN PHOSPHATASE 2C"/>
    <property type="match status" value="1"/>
</dbReference>
<accession>A0ABR3B630</accession>
<dbReference type="SUPFAM" id="SSF81606">
    <property type="entry name" value="PP2C-like"/>
    <property type="match status" value="1"/>
</dbReference>
<dbReference type="SMART" id="SM00332">
    <property type="entry name" value="PP2Cc"/>
    <property type="match status" value="1"/>
</dbReference>
<comment type="similarity">
    <text evidence="1">Belongs to the PP2C family.</text>
</comment>
<comment type="caution">
    <text evidence="3">The sequence shown here is derived from an EMBL/GenBank/DDBJ whole genome shotgun (WGS) entry which is preliminary data.</text>
</comment>
<proteinExistence type="inferred from homology"/>
<dbReference type="InterPro" id="IPR039123">
    <property type="entry name" value="PPTC7"/>
</dbReference>
<comment type="cofactor">
    <cofactor evidence="1">
        <name>Mg(2+)</name>
        <dbReference type="ChEBI" id="CHEBI:18420"/>
    </cofactor>
</comment>
<comment type="cofactor">
    <cofactor evidence="1">
        <name>Mn(2+)</name>
        <dbReference type="ChEBI" id="CHEBI:29035"/>
    </cofactor>
</comment>
<evidence type="ECO:0000313" key="4">
    <source>
        <dbReference type="Proteomes" id="UP001448207"/>
    </source>
</evidence>
<organism evidence="3 4">
    <name type="scientific">Phycomyces blakesleeanus</name>
    <dbReference type="NCBI Taxonomy" id="4837"/>
    <lineage>
        <taxon>Eukaryota</taxon>
        <taxon>Fungi</taxon>
        <taxon>Fungi incertae sedis</taxon>
        <taxon>Mucoromycota</taxon>
        <taxon>Mucoromycotina</taxon>
        <taxon>Mucoromycetes</taxon>
        <taxon>Mucorales</taxon>
        <taxon>Phycomycetaceae</taxon>
        <taxon>Phycomyces</taxon>
    </lineage>
</organism>
<name>A0ABR3B630_PHYBL</name>
<comment type="catalytic activity">
    <reaction evidence="1">
        <text>O-phospho-L-threonyl-[protein] + H2O = L-threonyl-[protein] + phosphate</text>
        <dbReference type="Rhea" id="RHEA:47004"/>
        <dbReference type="Rhea" id="RHEA-COMP:11060"/>
        <dbReference type="Rhea" id="RHEA-COMP:11605"/>
        <dbReference type="ChEBI" id="CHEBI:15377"/>
        <dbReference type="ChEBI" id="CHEBI:30013"/>
        <dbReference type="ChEBI" id="CHEBI:43474"/>
        <dbReference type="ChEBI" id="CHEBI:61977"/>
        <dbReference type="EC" id="3.1.3.16"/>
    </reaction>
</comment>
<reference evidence="3 4" key="1">
    <citation type="submission" date="2024-04" db="EMBL/GenBank/DDBJ databases">
        <title>Symmetric and asymmetric DNA N6-adenine methylation regulates different biological responses in Mucorales.</title>
        <authorList>
            <consortium name="Lawrence Berkeley National Laboratory"/>
            <person name="Lax C."/>
            <person name="Mondo S.J."/>
            <person name="Osorio-Concepcion M."/>
            <person name="Muszewska A."/>
            <person name="Corrochano-Luque M."/>
            <person name="Gutierrez G."/>
            <person name="Riley R."/>
            <person name="Lipzen A."/>
            <person name="Guo J."/>
            <person name="Hundley H."/>
            <person name="Amirebrahimi M."/>
            <person name="Ng V."/>
            <person name="Lorenzo-Gutierrez D."/>
            <person name="Binder U."/>
            <person name="Yang J."/>
            <person name="Song Y."/>
            <person name="Canovas D."/>
            <person name="Navarro E."/>
            <person name="Freitag M."/>
            <person name="Gabaldon T."/>
            <person name="Grigoriev I.V."/>
            <person name="Corrochano L.M."/>
            <person name="Nicolas F.E."/>
            <person name="Garre V."/>
        </authorList>
    </citation>
    <scope>NUCLEOTIDE SEQUENCE [LARGE SCALE GENOMIC DNA]</scope>
    <source>
        <strain evidence="3 4">L51</strain>
    </source>
</reference>
<sequence length="351" mass="39701">MYTRRLSLLALPLRVHSLQYNIIRRYYSAECQPHREPFHKSLDLIDFFAKVNEKTKPSYVFAHGAAGFAKKGRPVLEDRGDYRSVQVGEDAYFQRVDGLGVADGVGGWSGARAANVALCSRKLMHYCYLQMERFDNVDDPCFYEYEKADPVKILQESYSEALYEEQTEGIVGSTTACIAILRHDELRIANLGDCGISVIRNNSYLFRSEEQQHSFNFPYQLGTGSPDKPTDAQVFNVKVERGDIIILGSDGLYDNLFDRDILALVRTHIAAYIMPGSAHRPPRLLNFDPQHLAAALADRAKCVSEDRRNVDSPFQTRAIHEGFYYQGGKTDDITVLVAVVRDSEDSPDRRL</sequence>
<keyword evidence="1" id="KW-0464">Manganese</keyword>
<dbReference type="EC" id="3.1.3.16" evidence="1"/>
<keyword evidence="1" id="KW-0904">Protein phosphatase</keyword>
<dbReference type="CDD" id="cd00143">
    <property type="entry name" value="PP2Cc"/>
    <property type="match status" value="1"/>
</dbReference>
<keyword evidence="1" id="KW-0460">Magnesium</keyword>
<dbReference type="Proteomes" id="UP001448207">
    <property type="component" value="Unassembled WGS sequence"/>
</dbReference>
<dbReference type="InterPro" id="IPR001932">
    <property type="entry name" value="PPM-type_phosphatase-like_dom"/>
</dbReference>
<dbReference type="PANTHER" id="PTHR12320:SF84">
    <property type="entry name" value="PROTEIN PHOSPHATASE"/>
    <property type="match status" value="1"/>
</dbReference>
<gene>
    <name evidence="3" type="ORF">J3Q64DRAFT_1729607</name>
</gene>
<evidence type="ECO:0000259" key="2">
    <source>
        <dbReference type="PROSITE" id="PS51746"/>
    </source>
</evidence>
<dbReference type="SMART" id="SM00331">
    <property type="entry name" value="PP2C_SIG"/>
    <property type="match status" value="1"/>
</dbReference>